<dbReference type="AlphaFoldDB" id="A0A8J4VVR2"/>
<feature type="compositionally biased region" description="Basic and acidic residues" evidence="1">
    <location>
        <begin position="70"/>
        <end position="85"/>
    </location>
</feature>
<comment type="caution">
    <text evidence="2">The sequence shown here is derived from an EMBL/GenBank/DDBJ whole genome shotgun (WGS) entry which is preliminary data.</text>
</comment>
<sequence>MFSEFKSYEAFFYGLCDAPSFDISRQVRNGHGSDGLQIHEWVTGEGSGTHEDEEGEIPSSGVGLGSSPADDTKSDEEPRTHKEEAGEFQSSGQRMSCPLVTVTKPDNCVSGSDDHGTVVEAVLSADRKPAHSPVVADQTVDQGAGFLVAETSFGARSTTAENSECPAQVQSQLVVGSDLNFPIFEVGCGFFESEVPRLIWDDSLPSGKGEEDVNPEVITALALWDPNGFPDLVFVEDGEDGLLVEEVLEPSEWVRRMIRGFSTFVGFPIDCCERQCIIFFKNLSVFGSSKRLLLLLVR</sequence>
<dbReference type="Proteomes" id="UP000737018">
    <property type="component" value="Unassembled WGS sequence"/>
</dbReference>
<reference evidence="2" key="1">
    <citation type="submission" date="2020-03" db="EMBL/GenBank/DDBJ databases">
        <title>Castanea mollissima Vanexum genome sequencing.</title>
        <authorList>
            <person name="Staton M."/>
        </authorList>
    </citation>
    <scope>NUCLEOTIDE SEQUENCE</scope>
    <source>
        <tissue evidence="2">Leaf</tissue>
    </source>
</reference>
<proteinExistence type="predicted"/>
<accession>A0A8J4VVR2</accession>
<evidence type="ECO:0000313" key="3">
    <source>
        <dbReference type="Proteomes" id="UP000737018"/>
    </source>
</evidence>
<organism evidence="2 3">
    <name type="scientific">Castanea mollissima</name>
    <name type="common">Chinese chestnut</name>
    <dbReference type="NCBI Taxonomy" id="60419"/>
    <lineage>
        <taxon>Eukaryota</taxon>
        <taxon>Viridiplantae</taxon>
        <taxon>Streptophyta</taxon>
        <taxon>Embryophyta</taxon>
        <taxon>Tracheophyta</taxon>
        <taxon>Spermatophyta</taxon>
        <taxon>Magnoliopsida</taxon>
        <taxon>eudicotyledons</taxon>
        <taxon>Gunneridae</taxon>
        <taxon>Pentapetalae</taxon>
        <taxon>rosids</taxon>
        <taxon>fabids</taxon>
        <taxon>Fagales</taxon>
        <taxon>Fagaceae</taxon>
        <taxon>Castanea</taxon>
    </lineage>
</organism>
<evidence type="ECO:0000313" key="2">
    <source>
        <dbReference type="EMBL" id="KAF3973723.1"/>
    </source>
</evidence>
<evidence type="ECO:0000256" key="1">
    <source>
        <dbReference type="SAM" id="MobiDB-lite"/>
    </source>
</evidence>
<keyword evidence="3" id="KW-1185">Reference proteome</keyword>
<gene>
    <name evidence="2" type="ORF">CMV_002871</name>
</gene>
<feature type="region of interest" description="Disordered" evidence="1">
    <location>
        <begin position="45"/>
        <end position="96"/>
    </location>
</feature>
<protein>
    <submittedName>
        <fullName evidence="2">Uncharacterized protein</fullName>
    </submittedName>
</protein>
<dbReference type="EMBL" id="JRKL02000216">
    <property type="protein sequence ID" value="KAF3973723.1"/>
    <property type="molecule type" value="Genomic_DNA"/>
</dbReference>
<dbReference type="OrthoDB" id="10419093at2759"/>
<name>A0A8J4VVR2_9ROSI</name>